<dbReference type="EMBL" id="PFLI01000180">
    <property type="protein sequence ID" value="PIY71623.1"/>
    <property type="molecule type" value="Genomic_DNA"/>
</dbReference>
<dbReference type="AlphaFoldDB" id="A0A2M7QH08"/>
<feature type="compositionally biased region" description="Polar residues" evidence="1">
    <location>
        <begin position="1"/>
        <end position="15"/>
    </location>
</feature>
<protein>
    <submittedName>
        <fullName evidence="2">Uncharacterized protein</fullName>
    </submittedName>
</protein>
<feature type="region of interest" description="Disordered" evidence="1">
    <location>
        <begin position="1"/>
        <end position="27"/>
    </location>
</feature>
<proteinExistence type="predicted"/>
<evidence type="ECO:0000256" key="1">
    <source>
        <dbReference type="SAM" id="MobiDB-lite"/>
    </source>
</evidence>
<feature type="region of interest" description="Disordered" evidence="1">
    <location>
        <begin position="174"/>
        <end position="195"/>
    </location>
</feature>
<sequence length="331" mass="37250">MNNMIAETLSSSQPTEGPRGPESSSKPVFEAFKKGFQYYEKSILALQGKAEKDPASLSKDEKGRLSDFEVCKKGSQKAGEDGKLIPVETAAGISHEGIPVEGMIEVLNEQILKMEDDLLKNSSRLTEDEQAGAALKISDLKQTLKTIEDNSKSFRQARIEEGLTDPAFFTERTKAEAKFTSEDKLRRSENPDSQTKMEENWFNAEKALERRRELILPKEGVTVSEAEILTKLEDLSGEKESVPDLNERYRQNQEKIKPTPPLTTEASAKEAEEIDPSYLDTGTRHEHPFLEDLIDDPSSPRLKDLKGNWEKKQKGELYANQEVIDNMDIVE</sequence>
<evidence type="ECO:0000313" key="2">
    <source>
        <dbReference type="EMBL" id="PIY71623.1"/>
    </source>
</evidence>
<feature type="compositionally biased region" description="Basic and acidic residues" evidence="1">
    <location>
        <begin position="239"/>
        <end position="257"/>
    </location>
</feature>
<name>A0A2M7QH08_9BACT</name>
<evidence type="ECO:0000313" key="3">
    <source>
        <dbReference type="Proteomes" id="UP000229401"/>
    </source>
</evidence>
<organism evidence="2 3">
    <name type="scientific">Candidatus Roizmanbacteria bacterium CG_4_10_14_0_8_um_filter_33_9</name>
    <dbReference type="NCBI Taxonomy" id="1974826"/>
    <lineage>
        <taxon>Bacteria</taxon>
        <taxon>Candidatus Roizmaniibacteriota</taxon>
    </lineage>
</organism>
<reference evidence="3" key="1">
    <citation type="submission" date="2017-09" db="EMBL/GenBank/DDBJ databases">
        <title>Depth-based differentiation of microbial function through sediment-hosted aquifers and enrichment of novel symbionts in the deep terrestrial subsurface.</title>
        <authorList>
            <person name="Probst A.J."/>
            <person name="Ladd B."/>
            <person name="Jarett J.K."/>
            <person name="Geller-Mcgrath D.E."/>
            <person name="Sieber C.M.K."/>
            <person name="Emerson J.B."/>
            <person name="Anantharaman K."/>
            <person name="Thomas B.C."/>
            <person name="Malmstrom R."/>
            <person name="Stieglmeier M."/>
            <person name="Klingl A."/>
            <person name="Woyke T."/>
            <person name="Ryan C.M."/>
            <person name="Banfield J.F."/>
        </authorList>
    </citation>
    <scope>NUCLEOTIDE SEQUENCE [LARGE SCALE GENOMIC DNA]</scope>
</reference>
<accession>A0A2M7QH08</accession>
<gene>
    <name evidence="2" type="ORF">COY87_05180</name>
</gene>
<feature type="non-terminal residue" evidence="2">
    <location>
        <position position="331"/>
    </location>
</feature>
<dbReference type="Proteomes" id="UP000229401">
    <property type="component" value="Unassembled WGS sequence"/>
</dbReference>
<comment type="caution">
    <text evidence="2">The sequence shown here is derived from an EMBL/GenBank/DDBJ whole genome shotgun (WGS) entry which is preliminary data.</text>
</comment>
<feature type="region of interest" description="Disordered" evidence="1">
    <location>
        <begin position="239"/>
        <end position="272"/>
    </location>
</feature>